<accession>A0ACB9FYF2</accession>
<evidence type="ECO:0000313" key="1">
    <source>
        <dbReference type="EMBL" id="KAI3776243.1"/>
    </source>
</evidence>
<dbReference type="EMBL" id="CM042032">
    <property type="protein sequence ID" value="KAI3776243.1"/>
    <property type="molecule type" value="Genomic_DNA"/>
</dbReference>
<gene>
    <name evidence="1" type="ORF">L1987_46016</name>
</gene>
<dbReference type="Proteomes" id="UP001056120">
    <property type="component" value="Linkage Group LG15"/>
</dbReference>
<reference evidence="2" key="1">
    <citation type="journal article" date="2022" name="Mol. Ecol. Resour.">
        <title>The genomes of chicory, endive, great burdock and yacon provide insights into Asteraceae palaeo-polyploidization history and plant inulin production.</title>
        <authorList>
            <person name="Fan W."/>
            <person name="Wang S."/>
            <person name="Wang H."/>
            <person name="Wang A."/>
            <person name="Jiang F."/>
            <person name="Liu H."/>
            <person name="Zhao H."/>
            <person name="Xu D."/>
            <person name="Zhang Y."/>
        </authorList>
    </citation>
    <scope>NUCLEOTIDE SEQUENCE [LARGE SCALE GENOMIC DNA]</scope>
    <source>
        <strain evidence="2">cv. Yunnan</strain>
    </source>
</reference>
<proteinExistence type="predicted"/>
<reference evidence="1 2" key="2">
    <citation type="journal article" date="2022" name="Mol. Ecol. Resour.">
        <title>The genomes of chicory, endive, great burdock and yacon provide insights into Asteraceae paleo-polyploidization history and plant inulin production.</title>
        <authorList>
            <person name="Fan W."/>
            <person name="Wang S."/>
            <person name="Wang H."/>
            <person name="Wang A."/>
            <person name="Jiang F."/>
            <person name="Liu H."/>
            <person name="Zhao H."/>
            <person name="Xu D."/>
            <person name="Zhang Y."/>
        </authorList>
    </citation>
    <scope>NUCLEOTIDE SEQUENCE [LARGE SCALE GENOMIC DNA]</scope>
    <source>
        <strain evidence="2">cv. Yunnan</strain>
        <tissue evidence="1">Leaves</tissue>
    </source>
</reference>
<protein>
    <submittedName>
        <fullName evidence="1">Uncharacterized protein</fullName>
    </submittedName>
</protein>
<comment type="caution">
    <text evidence="1">The sequence shown here is derived from an EMBL/GenBank/DDBJ whole genome shotgun (WGS) entry which is preliminary data.</text>
</comment>
<evidence type="ECO:0000313" key="2">
    <source>
        <dbReference type="Proteomes" id="UP001056120"/>
    </source>
</evidence>
<organism evidence="1 2">
    <name type="scientific">Smallanthus sonchifolius</name>
    <dbReference type="NCBI Taxonomy" id="185202"/>
    <lineage>
        <taxon>Eukaryota</taxon>
        <taxon>Viridiplantae</taxon>
        <taxon>Streptophyta</taxon>
        <taxon>Embryophyta</taxon>
        <taxon>Tracheophyta</taxon>
        <taxon>Spermatophyta</taxon>
        <taxon>Magnoliopsida</taxon>
        <taxon>eudicotyledons</taxon>
        <taxon>Gunneridae</taxon>
        <taxon>Pentapetalae</taxon>
        <taxon>asterids</taxon>
        <taxon>campanulids</taxon>
        <taxon>Asterales</taxon>
        <taxon>Asteraceae</taxon>
        <taxon>Asteroideae</taxon>
        <taxon>Heliantheae alliance</taxon>
        <taxon>Millerieae</taxon>
        <taxon>Smallanthus</taxon>
    </lineage>
</organism>
<name>A0ACB9FYF2_9ASTR</name>
<sequence>MPSIESEEREDGKSKRREVAFPAKAKEHVTIERCTSSTSVLQMANYAMEVLNGSFYRLKLSSKDQTWDRNSFPLVFYVAVPLLRFRATDRLSNGMLSNVGVKGVGSIPLAFHFQ</sequence>
<keyword evidence="2" id="KW-1185">Reference proteome</keyword>